<dbReference type="GO" id="GO:0005506">
    <property type="term" value="F:iron ion binding"/>
    <property type="evidence" value="ECO:0007669"/>
    <property type="project" value="InterPro"/>
</dbReference>
<keyword evidence="4 8" id="KW-0479">Metal-binding</keyword>
<proteinExistence type="inferred from homology"/>
<dbReference type="InterPro" id="IPR001128">
    <property type="entry name" value="Cyt_P450"/>
</dbReference>
<dbReference type="InterPro" id="IPR036396">
    <property type="entry name" value="Cyt_P450_sf"/>
</dbReference>
<dbReference type="PANTHER" id="PTHR46300">
    <property type="entry name" value="P450, PUTATIVE (EUROFUNG)-RELATED-RELATED"/>
    <property type="match status" value="1"/>
</dbReference>
<dbReference type="Pfam" id="PF00067">
    <property type="entry name" value="p450"/>
    <property type="match status" value="1"/>
</dbReference>
<dbReference type="InterPro" id="IPR050364">
    <property type="entry name" value="Cytochrome_P450_fung"/>
</dbReference>
<dbReference type="PRINTS" id="PR00465">
    <property type="entry name" value="EP450IV"/>
</dbReference>
<dbReference type="GO" id="GO:0016705">
    <property type="term" value="F:oxidoreductase activity, acting on paired donors, with incorporation or reduction of molecular oxygen"/>
    <property type="evidence" value="ECO:0007669"/>
    <property type="project" value="InterPro"/>
</dbReference>
<dbReference type="SUPFAM" id="SSF48264">
    <property type="entry name" value="Cytochrome P450"/>
    <property type="match status" value="1"/>
</dbReference>
<evidence type="ECO:0000313" key="11">
    <source>
        <dbReference type="Proteomes" id="UP000663841"/>
    </source>
</evidence>
<evidence type="ECO:0000256" key="7">
    <source>
        <dbReference type="ARBA" id="ARBA00023033"/>
    </source>
</evidence>
<evidence type="ECO:0000256" key="8">
    <source>
        <dbReference type="PIRSR" id="PIRSR602403-1"/>
    </source>
</evidence>
<dbReference type="InterPro" id="IPR002403">
    <property type="entry name" value="Cyt_P450_E_grp-IV"/>
</dbReference>
<evidence type="ECO:0000313" key="10">
    <source>
        <dbReference type="EMBL" id="CAE6466341.1"/>
    </source>
</evidence>
<dbReference type="Gene3D" id="1.10.630.10">
    <property type="entry name" value="Cytochrome P450"/>
    <property type="match status" value="1"/>
</dbReference>
<keyword evidence="3 8" id="KW-0349">Heme</keyword>
<keyword evidence="7 9" id="KW-0503">Monooxygenase</keyword>
<dbReference type="EMBL" id="CAJMWW010000325">
    <property type="protein sequence ID" value="CAE6466341.1"/>
    <property type="molecule type" value="Genomic_DNA"/>
</dbReference>
<dbReference type="GO" id="GO:0020037">
    <property type="term" value="F:heme binding"/>
    <property type="evidence" value="ECO:0007669"/>
    <property type="project" value="InterPro"/>
</dbReference>
<evidence type="ECO:0000256" key="5">
    <source>
        <dbReference type="ARBA" id="ARBA00023002"/>
    </source>
</evidence>
<evidence type="ECO:0008006" key="12">
    <source>
        <dbReference type="Google" id="ProtNLM"/>
    </source>
</evidence>
<sequence length="121" mass="13879">MYAITRDERMFPDPEKFIPERFDNSNPGPTPLKPHDFMFGVGRRICPGKDIVDASLYLIMANILATIDINRPRDETGSEYEPEIKRTGYSVNQVLPFKYSITPRSEHVVKLINSVVMFGEE</sequence>
<evidence type="ECO:0000256" key="9">
    <source>
        <dbReference type="RuleBase" id="RU000461"/>
    </source>
</evidence>
<dbReference type="GO" id="GO:0004497">
    <property type="term" value="F:monooxygenase activity"/>
    <property type="evidence" value="ECO:0007669"/>
    <property type="project" value="UniProtKB-KW"/>
</dbReference>
<comment type="cofactor">
    <cofactor evidence="1 8">
        <name>heme</name>
        <dbReference type="ChEBI" id="CHEBI:30413"/>
    </cofactor>
</comment>
<dbReference type="PANTHER" id="PTHR46300:SF5">
    <property type="entry name" value="CYTOCHROME P450"/>
    <property type="match status" value="1"/>
</dbReference>
<keyword evidence="5 9" id="KW-0560">Oxidoreductase</keyword>
<feature type="binding site" description="axial binding residue" evidence="8">
    <location>
        <position position="46"/>
    </location>
    <ligand>
        <name>heme</name>
        <dbReference type="ChEBI" id="CHEBI:30413"/>
    </ligand>
    <ligandPart>
        <name>Fe</name>
        <dbReference type="ChEBI" id="CHEBI:18248"/>
    </ligandPart>
</feature>
<gene>
    <name evidence="10" type="ORF">RDB_LOCUS165226</name>
</gene>
<organism evidence="10 11">
    <name type="scientific">Rhizoctonia solani</name>
    <dbReference type="NCBI Taxonomy" id="456999"/>
    <lineage>
        <taxon>Eukaryota</taxon>
        <taxon>Fungi</taxon>
        <taxon>Dikarya</taxon>
        <taxon>Basidiomycota</taxon>
        <taxon>Agaricomycotina</taxon>
        <taxon>Agaricomycetes</taxon>
        <taxon>Cantharellales</taxon>
        <taxon>Ceratobasidiaceae</taxon>
        <taxon>Rhizoctonia</taxon>
    </lineage>
</organism>
<dbReference type="InterPro" id="IPR017972">
    <property type="entry name" value="Cyt_P450_CS"/>
</dbReference>
<evidence type="ECO:0000256" key="1">
    <source>
        <dbReference type="ARBA" id="ARBA00001971"/>
    </source>
</evidence>
<dbReference type="AlphaFoldDB" id="A0A8H3GU44"/>
<dbReference type="Proteomes" id="UP000663841">
    <property type="component" value="Unassembled WGS sequence"/>
</dbReference>
<evidence type="ECO:0000256" key="4">
    <source>
        <dbReference type="ARBA" id="ARBA00022723"/>
    </source>
</evidence>
<evidence type="ECO:0000256" key="6">
    <source>
        <dbReference type="ARBA" id="ARBA00023004"/>
    </source>
</evidence>
<accession>A0A8H3GU44</accession>
<reference evidence="10" key="1">
    <citation type="submission" date="2021-01" db="EMBL/GenBank/DDBJ databases">
        <authorList>
            <person name="Kaushik A."/>
        </authorList>
    </citation>
    <scope>NUCLEOTIDE SEQUENCE</scope>
    <source>
        <strain evidence="10">AG3-T5</strain>
    </source>
</reference>
<comment type="similarity">
    <text evidence="2 9">Belongs to the cytochrome P450 family.</text>
</comment>
<evidence type="ECO:0000256" key="3">
    <source>
        <dbReference type="ARBA" id="ARBA00022617"/>
    </source>
</evidence>
<name>A0A8H3GU44_9AGAM</name>
<protein>
    <recommendedName>
        <fullName evidence="12">O-methylsterigmatocystin oxidoreductase</fullName>
    </recommendedName>
</protein>
<keyword evidence="6 8" id="KW-0408">Iron</keyword>
<evidence type="ECO:0000256" key="2">
    <source>
        <dbReference type="ARBA" id="ARBA00010617"/>
    </source>
</evidence>
<comment type="caution">
    <text evidence="10">The sequence shown here is derived from an EMBL/GenBank/DDBJ whole genome shotgun (WGS) entry which is preliminary data.</text>
</comment>
<dbReference type="PROSITE" id="PS00086">
    <property type="entry name" value="CYTOCHROME_P450"/>
    <property type="match status" value="1"/>
</dbReference>